<evidence type="ECO:0000256" key="4">
    <source>
        <dbReference type="ARBA" id="ARBA00022989"/>
    </source>
</evidence>
<feature type="transmembrane region" description="Helical" evidence="7">
    <location>
        <begin position="144"/>
        <end position="165"/>
    </location>
</feature>
<evidence type="ECO:0000313" key="13">
    <source>
        <dbReference type="Proteomes" id="UP000249293"/>
    </source>
</evidence>
<dbReference type="OrthoDB" id="4454541at2759"/>
<evidence type="ECO:0000313" key="11">
    <source>
        <dbReference type="Proteomes" id="UP000029867"/>
    </source>
</evidence>
<feature type="transmembrane region" description="Helical" evidence="7">
    <location>
        <begin position="462"/>
        <end position="485"/>
    </location>
</feature>
<protein>
    <submittedName>
        <fullName evidence="10">Allantoate permease</fullName>
    </submittedName>
</protein>
<reference evidence="12" key="3">
    <citation type="journal article" date="2017" name="Genome Announc.">
        <title>Genome sequences of Cyberlindnera fabianii 65, Pichia kudriavzevii 129, and Saccharomyces cerevisiae 131 isolated from fermented masau fruits in Zimbabwe.</title>
        <authorList>
            <person name="van Rijswijck I.M.H."/>
            <person name="Derks M.F.L."/>
            <person name="Abee T."/>
            <person name="de Ridder D."/>
            <person name="Smid E.J."/>
        </authorList>
    </citation>
    <scope>NUCLEOTIDE SEQUENCE [LARGE SCALE GENOMIC DNA]</scope>
    <source>
        <strain evidence="12">129</strain>
    </source>
</reference>
<evidence type="ECO:0000256" key="2">
    <source>
        <dbReference type="ARBA" id="ARBA00022448"/>
    </source>
</evidence>
<dbReference type="InterPro" id="IPR011701">
    <property type="entry name" value="MFS"/>
</dbReference>
<evidence type="ECO:0000256" key="6">
    <source>
        <dbReference type="ARBA" id="ARBA00037968"/>
    </source>
</evidence>
<dbReference type="SUPFAM" id="SSF103473">
    <property type="entry name" value="MFS general substrate transporter"/>
    <property type="match status" value="1"/>
</dbReference>
<evidence type="ECO:0000313" key="8">
    <source>
        <dbReference type="EMBL" id="AWU73476.1"/>
    </source>
</evidence>
<sequence length="529" mass="58874">MSEVKEIDSTVDSEQGIIHSKDDKDIVHVVSYISERFEELDEDEKEGIAGLDHLIKANHLSAEEVEALDKKVRWKIDCYIMPIICITYTLQFLDKLSLNYASAYELIPDLGLEGQRYSWVAAIFNFGYLAGSIPANYLIQKFPVAKFTAIMIFIWAIILLGHIGAKNYGGILVLRFLLGVLESCISPSCMALSSAFYKKSEQPLRMCCFLSFNGIATMLGALLSWALGHAHDKHLKIWQLIFLLIGLLNLVWSAVFLLLCPSSPVDAWFLDEKEKLVGVERVANNMMGIKNAKYKKHQVIEALTDYKTLIYTLIGLACGVINGGASNFQSALIKNFGFSSNMSTILQMPTGAIEFAVIFTAGVIAVLIKNTRCYIFILLCIPSLCGLIGIATIPLDKKWSLVGCTWLQYLIGGPVILSWIFLTANVAGSSKKTISNGFWFTFYAAGNIIGANIFYARQKPRYISGIIGLACCYGGMIVLGAVYRLGLMWENRKRDILYGVPTEEVKAEAIIKGFQDYTDKENTGFRYEL</sequence>
<dbReference type="GO" id="GO:0016020">
    <property type="term" value="C:membrane"/>
    <property type="evidence" value="ECO:0007669"/>
    <property type="project" value="UniProtKB-SubCell"/>
</dbReference>
<dbReference type="EMBL" id="CP028773">
    <property type="protein sequence ID" value="AWU73476.1"/>
    <property type="molecule type" value="Genomic_DNA"/>
</dbReference>
<accession>A0A099P7D2</accession>
<evidence type="ECO:0000256" key="1">
    <source>
        <dbReference type="ARBA" id="ARBA00004141"/>
    </source>
</evidence>
<dbReference type="Pfam" id="PF07690">
    <property type="entry name" value="MFS_1"/>
    <property type="match status" value="1"/>
</dbReference>
<reference evidence="11" key="1">
    <citation type="journal article" date="2014" name="Microb. Cell Fact.">
        <title>Exploiting Issatchenkia orientalis SD108 for succinic acid production.</title>
        <authorList>
            <person name="Xiao H."/>
            <person name="Shao Z."/>
            <person name="Jiang Y."/>
            <person name="Dole S."/>
            <person name="Zhao H."/>
        </authorList>
    </citation>
    <scope>NUCLEOTIDE SEQUENCE [LARGE SCALE GENOMIC DNA]</scope>
    <source>
        <strain evidence="11">SD108</strain>
    </source>
</reference>
<dbReference type="eggNOG" id="KOG2533">
    <property type="taxonomic scope" value="Eukaryota"/>
</dbReference>
<dbReference type="EMBL" id="JQFK01000005">
    <property type="protein sequence ID" value="KGK39931.1"/>
    <property type="molecule type" value="Genomic_DNA"/>
</dbReference>
<keyword evidence="4 7" id="KW-1133">Transmembrane helix</keyword>
<evidence type="ECO:0000256" key="5">
    <source>
        <dbReference type="ARBA" id="ARBA00023136"/>
    </source>
</evidence>
<proteinExistence type="inferred from homology"/>
<dbReference type="Gene3D" id="1.20.1250.20">
    <property type="entry name" value="MFS general substrate transporter like domains"/>
    <property type="match status" value="1"/>
</dbReference>
<feature type="transmembrane region" description="Helical" evidence="7">
    <location>
        <begin position="117"/>
        <end position="137"/>
    </location>
</feature>
<keyword evidence="2" id="KW-0813">Transport</keyword>
<keyword evidence="13" id="KW-1185">Reference proteome</keyword>
<dbReference type="PANTHER" id="PTHR43791">
    <property type="entry name" value="PERMEASE-RELATED"/>
    <property type="match status" value="1"/>
</dbReference>
<comment type="subcellular location">
    <subcellularLocation>
        <location evidence="1">Membrane</location>
        <topology evidence="1">Multi-pass membrane protein</topology>
    </subcellularLocation>
</comment>
<evidence type="ECO:0000313" key="10">
    <source>
        <dbReference type="EMBL" id="ONH72692.1"/>
    </source>
</evidence>
<dbReference type="InterPro" id="IPR036259">
    <property type="entry name" value="MFS_trans_sf"/>
</dbReference>
<keyword evidence="3 7" id="KW-0812">Transmembrane</keyword>
<feature type="transmembrane region" description="Helical" evidence="7">
    <location>
        <begin position="406"/>
        <end position="426"/>
    </location>
</feature>
<feature type="transmembrane region" description="Helical" evidence="7">
    <location>
        <begin position="171"/>
        <end position="192"/>
    </location>
</feature>
<feature type="transmembrane region" description="Helical" evidence="7">
    <location>
        <begin position="204"/>
        <end position="225"/>
    </location>
</feature>
<gene>
    <name evidence="10" type="ORF">BOH78_3682</name>
    <name evidence="8" type="ORF">C5L36_0A00840</name>
    <name evidence="9" type="ORF">JL09_g984</name>
</gene>
<evidence type="ECO:0000313" key="12">
    <source>
        <dbReference type="Proteomes" id="UP000189274"/>
    </source>
</evidence>
<reference evidence="8 13" key="5">
    <citation type="submission" date="2018-06" db="EMBL/GenBank/DDBJ databases">
        <title>Population genomics shows no distinction between pathogenic Candida krusei and environmental Pichia kudriavzevii: One species, four names.</title>
        <authorList>
            <person name="Douglass A.P."/>
            <person name="Offei B."/>
            <person name="Braun-Galleani S."/>
            <person name="Coughlan A.Y."/>
            <person name="Martos A."/>
            <person name="Ortiz-Merino R.A."/>
            <person name="Byrne K.P."/>
            <person name="Wolfe K.H."/>
        </authorList>
    </citation>
    <scope>NUCLEOTIDE SEQUENCE [LARGE SCALE GENOMIC DNA]</scope>
    <source>
        <strain evidence="8 13">CBS573</strain>
    </source>
</reference>
<reference evidence="9" key="2">
    <citation type="submission" date="2014-08" db="EMBL/GenBank/DDBJ databases">
        <title>Exploiting Issatchenkia orientalis SD108 for Succinic Acid Production.</title>
        <authorList>
            <person name="Xiao H."/>
            <person name="Shao Z."/>
            <person name="Jiang Y."/>
            <person name="Dole S."/>
            <person name="Zhao H."/>
        </authorList>
    </citation>
    <scope>NUCLEOTIDE SEQUENCE [LARGE SCALE GENOMIC DNA]</scope>
    <source>
        <strain evidence="9">SD108</strain>
    </source>
</reference>
<evidence type="ECO:0000256" key="7">
    <source>
        <dbReference type="SAM" id="Phobius"/>
    </source>
</evidence>
<reference evidence="10" key="4">
    <citation type="submission" date="2017-01" db="EMBL/GenBank/DDBJ databases">
        <authorList>
            <person name="Mah S.A."/>
            <person name="Swanson W.J."/>
            <person name="Moy G.W."/>
            <person name="Vacquier V.D."/>
        </authorList>
    </citation>
    <scope>NUCLEOTIDE SEQUENCE [LARGE SCALE GENOMIC DNA]</scope>
    <source>
        <strain evidence="10">129</strain>
    </source>
</reference>
<feature type="transmembrane region" description="Helical" evidence="7">
    <location>
        <begin position="345"/>
        <end position="368"/>
    </location>
</feature>
<dbReference type="AlphaFoldDB" id="A0A099P7D2"/>
<comment type="similarity">
    <text evidence="6">Belongs to the major facilitator superfamily. Allantoate permease family.</text>
</comment>
<evidence type="ECO:0000256" key="3">
    <source>
        <dbReference type="ARBA" id="ARBA00022692"/>
    </source>
</evidence>
<feature type="transmembrane region" description="Helical" evidence="7">
    <location>
        <begin position="308"/>
        <end position="325"/>
    </location>
</feature>
<dbReference type="VEuPathDB" id="FungiDB:C5L36_0A00840"/>
<dbReference type="HOGENOM" id="CLU_001265_0_5_1"/>
<dbReference type="EMBL" id="MQVM01000019">
    <property type="protein sequence ID" value="ONH72692.1"/>
    <property type="molecule type" value="Genomic_DNA"/>
</dbReference>
<evidence type="ECO:0000313" key="9">
    <source>
        <dbReference type="EMBL" id="KGK39931.1"/>
    </source>
</evidence>
<feature type="transmembrane region" description="Helical" evidence="7">
    <location>
        <begin position="375"/>
        <end position="394"/>
    </location>
</feature>
<feature type="transmembrane region" description="Helical" evidence="7">
    <location>
        <begin position="78"/>
        <end position="97"/>
    </location>
</feature>
<organism evidence="9 11">
    <name type="scientific">Pichia kudriavzevii</name>
    <name type="common">Yeast</name>
    <name type="synonym">Issatchenkia orientalis</name>
    <dbReference type="NCBI Taxonomy" id="4909"/>
    <lineage>
        <taxon>Eukaryota</taxon>
        <taxon>Fungi</taxon>
        <taxon>Dikarya</taxon>
        <taxon>Ascomycota</taxon>
        <taxon>Saccharomycotina</taxon>
        <taxon>Pichiomycetes</taxon>
        <taxon>Pichiales</taxon>
        <taxon>Pichiaceae</taxon>
        <taxon>Pichia</taxon>
    </lineage>
</organism>
<name>A0A099P7D2_PICKU</name>
<dbReference type="Proteomes" id="UP000189274">
    <property type="component" value="Unassembled WGS sequence"/>
</dbReference>
<dbReference type="Proteomes" id="UP000249293">
    <property type="component" value="Chromosome 1"/>
</dbReference>
<feature type="transmembrane region" description="Helical" evidence="7">
    <location>
        <begin position="438"/>
        <end position="456"/>
    </location>
</feature>
<feature type="transmembrane region" description="Helical" evidence="7">
    <location>
        <begin position="237"/>
        <end position="260"/>
    </location>
</feature>
<keyword evidence="5 7" id="KW-0472">Membrane</keyword>
<dbReference type="PANTHER" id="PTHR43791:SF97">
    <property type="entry name" value="ALLANTOATE TRANSPORTER, PUTATIVE (AFU_ORTHOLOGUE AFUA_1G14700)-RELATED"/>
    <property type="match status" value="1"/>
</dbReference>
<dbReference type="GO" id="GO:0022857">
    <property type="term" value="F:transmembrane transporter activity"/>
    <property type="evidence" value="ECO:0007669"/>
    <property type="project" value="InterPro"/>
</dbReference>
<dbReference type="FunFam" id="1.20.1250.20:FF:000064">
    <property type="entry name" value="MFS allantoate transporter"/>
    <property type="match status" value="1"/>
</dbReference>
<dbReference type="Proteomes" id="UP000029867">
    <property type="component" value="Unassembled WGS sequence"/>
</dbReference>